<name>A0A1X7VKX5_AMPQE</name>
<evidence type="ECO:0000256" key="1">
    <source>
        <dbReference type="ARBA" id="ARBA00022723"/>
    </source>
</evidence>
<sequence>MTASPLNLELNTDRYVSLMTKLIGETEFLQNNPPKFVPQEDRAIKHLLEVLKPHSTENGGPLTIEHVTYVEGRGNLVIGYTPTGAVDTVSFVGSHLDCVPANPETWERNPFKLTQEGDKLYGRGTTDCLGHVALITDLFLQLAEKKPQLKRSVWAVFIASEENSTIPDVGVDAMLKDGRLERYKNGPIYWIDSADNNPCVGTASAAMWKLRVDGRLFHSGLPHKGINSIELADEVVSYLQKKFYEDYSAHPEEERYKFSTPSTMKPTQITCSEGSINQIPPWTEVKGDIRLTPFYDIEECTARIGKYVEELNNDLSILPCRGPCSKYDITDTATGASFRAKLTFTIEGAPLKGIACNMDSPAFKHLHAATLEVLGESKPFSICGSLPLVGDLQKAGFDIQTSGYGHSHVYHGDNEYCSISSMQNAMKILSKILDKYNS</sequence>
<dbReference type="InterPro" id="IPR050072">
    <property type="entry name" value="Peptidase_M20A"/>
</dbReference>
<evidence type="ECO:0000256" key="2">
    <source>
        <dbReference type="ARBA" id="ARBA00022801"/>
    </source>
</evidence>
<dbReference type="InterPro" id="IPR002933">
    <property type="entry name" value="Peptidase_M20"/>
</dbReference>
<protein>
    <recommendedName>
        <fullName evidence="3">Peptidase M20 dimerisation domain-containing protein</fullName>
    </recommendedName>
</protein>
<feature type="domain" description="Peptidase M20 dimerisation" evidence="3">
    <location>
        <begin position="201"/>
        <end position="312"/>
    </location>
</feature>
<organism evidence="4">
    <name type="scientific">Amphimedon queenslandica</name>
    <name type="common">Sponge</name>
    <dbReference type="NCBI Taxonomy" id="400682"/>
    <lineage>
        <taxon>Eukaryota</taxon>
        <taxon>Metazoa</taxon>
        <taxon>Porifera</taxon>
        <taxon>Demospongiae</taxon>
        <taxon>Heteroscleromorpha</taxon>
        <taxon>Haplosclerida</taxon>
        <taxon>Niphatidae</taxon>
        <taxon>Amphimedon</taxon>
    </lineage>
</organism>
<dbReference type="PANTHER" id="PTHR43808">
    <property type="entry name" value="ACETYLORNITHINE DEACETYLASE"/>
    <property type="match status" value="1"/>
</dbReference>
<keyword evidence="2" id="KW-0378">Hydrolase</keyword>
<dbReference type="Pfam" id="PF07687">
    <property type="entry name" value="M20_dimer"/>
    <property type="match status" value="1"/>
</dbReference>
<dbReference type="Proteomes" id="UP000007879">
    <property type="component" value="Unassembled WGS sequence"/>
</dbReference>
<keyword evidence="1" id="KW-0479">Metal-binding</keyword>
<reference evidence="4" key="2">
    <citation type="submission" date="2017-05" db="UniProtKB">
        <authorList>
            <consortium name="EnsemblMetazoa"/>
        </authorList>
    </citation>
    <scope>IDENTIFICATION</scope>
</reference>
<dbReference type="SUPFAM" id="SSF55031">
    <property type="entry name" value="Bacterial exopeptidase dimerisation domain"/>
    <property type="match status" value="1"/>
</dbReference>
<evidence type="ECO:0000313" key="5">
    <source>
        <dbReference type="Proteomes" id="UP000007879"/>
    </source>
</evidence>
<dbReference type="InParanoid" id="A0A1X7VKX5"/>
<dbReference type="InterPro" id="IPR011650">
    <property type="entry name" value="Peptidase_M20_dimer"/>
</dbReference>
<gene>
    <name evidence="4" type="primary">100632106</name>
</gene>
<reference evidence="5" key="1">
    <citation type="journal article" date="2010" name="Nature">
        <title>The Amphimedon queenslandica genome and the evolution of animal complexity.</title>
        <authorList>
            <person name="Srivastava M."/>
            <person name="Simakov O."/>
            <person name="Chapman J."/>
            <person name="Fahey B."/>
            <person name="Gauthier M.E."/>
            <person name="Mitros T."/>
            <person name="Richards G.S."/>
            <person name="Conaco C."/>
            <person name="Dacre M."/>
            <person name="Hellsten U."/>
            <person name="Larroux C."/>
            <person name="Putnam N.H."/>
            <person name="Stanke M."/>
            <person name="Adamska M."/>
            <person name="Darling A."/>
            <person name="Degnan S.M."/>
            <person name="Oakley T.H."/>
            <person name="Plachetzki D.C."/>
            <person name="Zhai Y."/>
            <person name="Adamski M."/>
            <person name="Calcino A."/>
            <person name="Cummins S.F."/>
            <person name="Goodstein D.M."/>
            <person name="Harris C."/>
            <person name="Jackson D.J."/>
            <person name="Leys S.P."/>
            <person name="Shu S."/>
            <person name="Woodcroft B.J."/>
            <person name="Vervoort M."/>
            <person name="Kosik K.S."/>
            <person name="Manning G."/>
            <person name="Degnan B.M."/>
            <person name="Rokhsar D.S."/>
        </authorList>
    </citation>
    <scope>NUCLEOTIDE SEQUENCE [LARGE SCALE GENOMIC DNA]</scope>
</reference>
<dbReference type="GO" id="GO:0016787">
    <property type="term" value="F:hydrolase activity"/>
    <property type="evidence" value="ECO:0007669"/>
    <property type="project" value="UniProtKB-KW"/>
</dbReference>
<dbReference type="OrthoDB" id="3064516at2759"/>
<proteinExistence type="predicted"/>
<evidence type="ECO:0000259" key="3">
    <source>
        <dbReference type="Pfam" id="PF07687"/>
    </source>
</evidence>
<dbReference type="GO" id="GO:0046872">
    <property type="term" value="F:metal ion binding"/>
    <property type="evidence" value="ECO:0007669"/>
    <property type="project" value="UniProtKB-KW"/>
</dbReference>
<dbReference type="eggNOG" id="KOG2276">
    <property type="taxonomic scope" value="Eukaryota"/>
</dbReference>
<accession>A0A1X7VKX5</accession>
<dbReference type="InterPro" id="IPR036264">
    <property type="entry name" value="Bact_exopeptidase_dim_dom"/>
</dbReference>
<dbReference type="Gene3D" id="3.40.630.10">
    <property type="entry name" value="Zn peptidases"/>
    <property type="match status" value="1"/>
</dbReference>
<dbReference type="SUPFAM" id="SSF53187">
    <property type="entry name" value="Zn-dependent exopeptidases"/>
    <property type="match status" value="1"/>
</dbReference>
<dbReference type="KEGG" id="aqu:100632106"/>
<dbReference type="PANTHER" id="PTHR43808:SF3">
    <property type="entry name" value="ACETYLORNITHINE DEACETYLASE"/>
    <property type="match status" value="1"/>
</dbReference>
<dbReference type="Gene3D" id="3.30.70.360">
    <property type="match status" value="1"/>
</dbReference>
<dbReference type="EnsemblMetazoa" id="XM_020008359.1">
    <property type="protein sequence ID" value="XP_019863918.1"/>
    <property type="gene ID" value="LOC100632106"/>
</dbReference>
<dbReference type="Pfam" id="PF01546">
    <property type="entry name" value="Peptidase_M20"/>
    <property type="match status" value="1"/>
</dbReference>
<dbReference type="EnsemblMetazoa" id="Aqu2.1.41031_001">
    <property type="protein sequence ID" value="Aqu2.1.41031_001"/>
    <property type="gene ID" value="Aqu2.1.41031"/>
</dbReference>
<keyword evidence="5" id="KW-1185">Reference proteome</keyword>
<dbReference type="STRING" id="400682.A0A1X7VKX5"/>
<evidence type="ECO:0000313" key="4">
    <source>
        <dbReference type="EnsemblMetazoa" id="Aqu2.1.41031_001"/>
    </source>
</evidence>
<dbReference type="AlphaFoldDB" id="A0A1X7VKX5"/>